<evidence type="ECO:0000256" key="8">
    <source>
        <dbReference type="SAM" id="Phobius"/>
    </source>
</evidence>
<dbReference type="Proteomes" id="UP000605848">
    <property type="component" value="Unassembled WGS sequence"/>
</dbReference>
<dbReference type="InterPro" id="IPR050570">
    <property type="entry name" value="Cell_wall_metabolism_enzyme"/>
</dbReference>
<keyword evidence="8" id="KW-1133">Transmembrane helix</keyword>
<keyword evidence="8" id="KW-0472">Membrane</keyword>
<evidence type="ECO:0000256" key="5">
    <source>
        <dbReference type="ARBA" id="ARBA00022833"/>
    </source>
</evidence>
<feature type="region of interest" description="Disordered" evidence="7">
    <location>
        <begin position="386"/>
        <end position="410"/>
    </location>
</feature>
<dbReference type="CDD" id="cd12797">
    <property type="entry name" value="M23_peptidase"/>
    <property type="match status" value="1"/>
</dbReference>
<protein>
    <submittedName>
        <fullName evidence="10">M23 family metallopeptidase</fullName>
    </submittedName>
</protein>
<comment type="caution">
    <text evidence="10">The sequence shown here is derived from an EMBL/GenBank/DDBJ whole genome shotgun (WGS) entry which is preliminary data.</text>
</comment>
<accession>A0A936ZP32</accession>
<gene>
    <name evidence="10" type="ORF">JKG68_29840</name>
</gene>
<dbReference type="PANTHER" id="PTHR21666">
    <property type="entry name" value="PEPTIDASE-RELATED"/>
    <property type="match status" value="1"/>
</dbReference>
<comment type="cofactor">
    <cofactor evidence="1">
        <name>Zn(2+)</name>
        <dbReference type="ChEBI" id="CHEBI:29105"/>
    </cofactor>
</comment>
<evidence type="ECO:0000313" key="10">
    <source>
        <dbReference type="EMBL" id="MBL0408098.1"/>
    </source>
</evidence>
<keyword evidence="2" id="KW-0645">Protease</keyword>
<feature type="region of interest" description="Disordered" evidence="7">
    <location>
        <begin position="1"/>
        <end position="40"/>
    </location>
</feature>
<dbReference type="SUPFAM" id="SSF51261">
    <property type="entry name" value="Duplicated hybrid motif"/>
    <property type="match status" value="1"/>
</dbReference>
<proteinExistence type="predicted"/>
<keyword evidence="6" id="KW-0482">Metalloprotease</keyword>
<dbReference type="GO" id="GO:0046872">
    <property type="term" value="F:metal ion binding"/>
    <property type="evidence" value="ECO:0007669"/>
    <property type="project" value="UniProtKB-KW"/>
</dbReference>
<feature type="transmembrane region" description="Helical" evidence="8">
    <location>
        <begin position="52"/>
        <end position="75"/>
    </location>
</feature>
<evidence type="ECO:0000259" key="9">
    <source>
        <dbReference type="Pfam" id="PF01551"/>
    </source>
</evidence>
<evidence type="ECO:0000256" key="6">
    <source>
        <dbReference type="ARBA" id="ARBA00023049"/>
    </source>
</evidence>
<evidence type="ECO:0000256" key="4">
    <source>
        <dbReference type="ARBA" id="ARBA00022801"/>
    </source>
</evidence>
<keyword evidence="5" id="KW-0862">Zinc</keyword>
<dbReference type="RefSeq" id="WP_202065782.1">
    <property type="nucleotide sequence ID" value="NZ_JAEQMY010000148.1"/>
</dbReference>
<feature type="compositionally biased region" description="Basic and acidic residues" evidence="7">
    <location>
        <begin position="1"/>
        <end position="19"/>
    </location>
</feature>
<reference evidence="10" key="1">
    <citation type="submission" date="2021-01" db="EMBL/GenBank/DDBJ databases">
        <title>Microvirga sp.</title>
        <authorList>
            <person name="Kim M.K."/>
        </authorList>
    </citation>
    <scope>NUCLEOTIDE SEQUENCE</scope>
    <source>
        <strain evidence="10">5420S-16</strain>
    </source>
</reference>
<keyword evidence="11" id="KW-1185">Reference proteome</keyword>
<dbReference type="Gene3D" id="2.70.70.10">
    <property type="entry name" value="Glucose Permease (Domain IIA)"/>
    <property type="match status" value="1"/>
</dbReference>
<dbReference type="Pfam" id="PF01551">
    <property type="entry name" value="Peptidase_M23"/>
    <property type="match status" value="1"/>
</dbReference>
<keyword evidence="3" id="KW-0479">Metal-binding</keyword>
<dbReference type="AlphaFoldDB" id="A0A936ZP32"/>
<keyword evidence="8" id="KW-0812">Transmembrane</keyword>
<name>A0A936ZP32_9HYPH</name>
<dbReference type="GO" id="GO:0004222">
    <property type="term" value="F:metalloendopeptidase activity"/>
    <property type="evidence" value="ECO:0007669"/>
    <property type="project" value="TreeGrafter"/>
</dbReference>
<evidence type="ECO:0000256" key="7">
    <source>
        <dbReference type="SAM" id="MobiDB-lite"/>
    </source>
</evidence>
<dbReference type="PANTHER" id="PTHR21666:SF288">
    <property type="entry name" value="CELL DIVISION PROTEIN YTFB"/>
    <property type="match status" value="1"/>
</dbReference>
<dbReference type="EMBL" id="JAEQMY010000148">
    <property type="protein sequence ID" value="MBL0408098.1"/>
    <property type="molecule type" value="Genomic_DNA"/>
</dbReference>
<organism evidence="10 11">
    <name type="scientific">Microvirga aerilata</name>
    <dbReference type="NCBI Taxonomy" id="670292"/>
    <lineage>
        <taxon>Bacteria</taxon>
        <taxon>Pseudomonadati</taxon>
        <taxon>Pseudomonadota</taxon>
        <taxon>Alphaproteobacteria</taxon>
        <taxon>Hyphomicrobiales</taxon>
        <taxon>Methylobacteriaceae</taxon>
        <taxon>Microvirga</taxon>
    </lineage>
</organism>
<dbReference type="Gene3D" id="3.10.450.350">
    <property type="match status" value="1"/>
</dbReference>
<dbReference type="GO" id="GO:0006508">
    <property type="term" value="P:proteolysis"/>
    <property type="evidence" value="ECO:0007669"/>
    <property type="project" value="UniProtKB-KW"/>
</dbReference>
<sequence length="677" mass="73673">MSQHPPDDNYAKGSHREPLRMSSGVDLGHEPPLNSNGSAAPDIARRDVNLRWLGASVLTGVTGAALIGASIYVALEGATVSALPPERAAVNGLSPSTTGEERASNAARKADRLNMTEHTVSARQSFKAPMTIRNGEREAIKVRHFVRVATNLSLTAGTYASDIPPFNPLRLFAEDTEERVDPTPEIADADVSVIRRDLASVAIEASAPSLTDSDVLAILEEERRLFNEAGRRTSVPIPAQQMLSRTLRQPEVLGEALGYARIVDAPFSTIEVRVVPENVTELAKIEQKAIAPLIEERDVVLRKGETLETALRSYGANPEQIAAVTSALAARIKVAAMTEGQRLRILIAPGPRLGDPRQIVRVIAFGERGIEGVAATNDRGIFVSVTPPNDSSAQQVAEASEEEGEEEGRGGVRLYESLYETALKNDLPRQTVDELVRIFGYDVDFQRRVSQGDSFEIFFGSDDEAGTPEVLYAALTVGGEQRRVYRYQGDDGTIDFFDESGRSLKKFLIRKPIADGILRSGFGSRFHPILGYSRPHTGVDWANRVGTPIIAAGNGSVLKAEWDSGYGRRVELQHTNGYVTAYSHMSSFAKGISPGKRVQQGQVIGYVGNSGLSTGPHLHYEVIINGSFVDPLKIRLPRGRELEGRGLVEFKRQREQVDELMAHSVAAASLSQRAELR</sequence>
<evidence type="ECO:0000256" key="2">
    <source>
        <dbReference type="ARBA" id="ARBA00022670"/>
    </source>
</evidence>
<evidence type="ECO:0000313" key="11">
    <source>
        <dbReference type="Proteomes" id="UP000605848"/>
    </source>
</evidence>
<dbReference type="InterPro" id="IPR016047">
    <property type="entry name" value="M23ase_b-sheet_dom"/>
</dbReference>
<feature type="domain" description="M23ase beta-sheet core" evidence="9">
    <location>
        <begin position="535"/>
        <end position="631"/>
    </location>
</feature>
<keyword evidence="4" id="KW-0378">Hydrolase</keyword>
<evidence type="ECO:0000256" key="1">
    <source>
        <dbReference type="ARBA" id="ARBA00001947"/>
    </source>
</evidence>
<evidence type="ECO:0000256" key="3">
    <source>
        <dbReference type="ARBA" id="ARBA00022723"/>
    </source>
</evidence>
<dbReference type="InterPro" id="IPR011055">
    <property type="entry name" value="Dup_hybrid_motif"/>
</dbReference>